<evidence type="ECO:0000259" key="7">
    <source>
        <dbReference type="SMART" id="SM00563"/>
    </source>
</evidence>
<dbReference type="CDD" id="cd07993">
    <property type="entry name" value="LPLAT_DHAPAT-like"/>
    <property type="match status" value="1"/>
</dbReference>
<dbReference type="SUPFAM" id="SSF51735">
    <property type="entry name" value="NAD(P)-binding Rossmann-fold domains"/>
    <property type="match status" value="1"/>
</dbReference>
<evidence type="ECO:0000256" key="2">
    <source>
        <dbReference type="ARBA" id="ARBA00007937"/>
    </source>
</evidence>
<comment type="similarity">
    <text evidence="2">Belongs to the GPAT/DAPAT family.</text>
</comment>
<dbReference type="Pfam" id="PF07993">
    <property type="entry name" value="NAD_binding_4"/>
    <property type="match status" value="1"/>
</dbReference>
<feature type="domain" description="Phospholipid/glycerol acyltransferase" evidence="7">
    <location>
        <begin position="728"/>
        <end position="870"/>
    </location>
</feature>
<dbReference type="Pfam" id="PF03015">
    <property type="entry name" value="Sterile"/>
    <property type="match status" value="1"/>
</dbReference>
<evidence type="ECO:0000256" key="4">
    <source>
        <dbReference type="ARBA" id="ARBA00023136"/>
    </source>
</evidence>
<dbReference type="CDD" id="cd05236">
    <property type="entry name" value="FAR-N_SDR_e"/>
    <property type="match status" value="1"/>
</dbReference>
<comment type="caution">
    <text evidence="8">The sequence shown here is derived from an EMBL/GenBank/DDBJ whole genome shotgun (WGS) entry which is preliminary data.</text>
</comment>
<dbReference type="GeneID" id="94425852"/>
<dbReference type="InterPro" id="IPR041728">
    <property type="entry name" value="GPAT/DHAPAT_LPLAT"/>
</dbReference>
<sequence>MGHMSMLQAFYPHQTLLVTGASGFVGKVLLSQLLKSCPSKRIYVVLRPSAGRTAQERLLIDVFSSPAFEAMRNEHQDNWNNWISQRVVAVPGDLLQPDLGIRNRKLLKKLQEEVTVVIHMAASVHFNSPLKDNYRSNVEGTMRVLDFAKGCKCLQVFVHTSTCYVNSDHEGRVKEDILPLSWDTEELLTAVHRMIELRDQETKHPHLDVVNLEKQLLGRFPNTYTFTKRLSEALLIRDWEKALLQPESSIHFPLCMLRPSIVGAAYKHPRRGWIDNLNATGGMFLLSALGVLKCLPANPNLIGDNVPVDVVADALIVAGAAVAAAHAHANPKTMALAARADPAAAASIAAAKCVLPQYLPRSISLPKNVSPAPSALPSPTKAGQRDPSSGEISPVRDGVPGVYVIHCCTSDTNPVRWGDILYYGREYNMLNPFFNRITRDLQTPYFEGDFEDFRRKFFLLQRLPAAVMATLTNYLLPPSSALKRHAHMYHSGIQKVEKAAEAFHPFTYHEWVFEQNNMRKLHHLLAPEEKAIFLLKTEDLDWRSWTHYFFYGIARWLLNEQSGAACEPPPAPYVYINLLYKHVLNEPYNPPAWLARLMPYPDAVMFLRTAGPLPRCPSPLSIENAVMGSKAVASAIRREALQLSKLGKRRRRKNGKRAGTTIPEIEAEVREDAQELYSAIAGTISPPAVYLLGAVLHTSFLRLFDRIVVESTEVERLRKTIRESRGPVVFVPTHRSYMDFLLLSYMCFGNGMPLPLIAADESFAEIAVVHRLLRNAGAFFLKKGRSGKARGGGSHGSGQFSARLYCTVLRQYIHAISKRHGLLEIFLEGGRSKSGLLVNPKFGLLRTLLDLFFDNEQPNVTFVPVTISYDKVLEAESFPQELRGGEKEREGLSRVLSLIRRVSHSSGPDCKIQDAESSDGLQQQRFGIGSKPLGSAYIRIAAPVSFKSFLQGHLPEKSAERAYFSTLETSAAGEGDWCLGAKREGMQASGNAVKGESEKTDMSTVPGEDSKLGQPPEYRQRQEQEREHLEASTEWLKAKKIQPQSQEESEAMAVQAKEHSKVPDQLRRQLTAKFADHLMGVLSSNLIISPTSLVATILCMHPNGIREEDLEDQVQWLRDQVLLRNGILSPAVGGLMYDVRLIVQAVLQTYLKRVVSSNGGGWSALLNTGKGSPAGTSLGSVKRLTTSGGTVVGPMSADAPRLVLAYYRNQCCYPFVMEAIVTVALLSCGHEKAWEEGEAEESLREKVAFLMKILQGQFGKTIEIDDRHIKNAIDLAVSRGVLRRLPSPSASPSHQDGQGNRRYVFCASSECLVTLLAYFIWPFIDSYLACGMSFFTLQKQPAQSEENAAGEVENAAEREETAVTPLTLFRPRGDGKMTKAQLVARAHCVAEALHQEKFLSFPESSAYTAMRCAVDTFHKLGLLRECPADVLRSRGGALAPIGLGNSQRQKAPISSADLLQESSSVEDNTLLELSPEYHREETLHAFLDKLHQFRKAAVADGGTKKKARRLPNRQKLMASFPFFARL</sequence>
<dbReference type="RefSeq" id="XP_067925384.1">
    <property type="nucleotide sequence ID" value="XM_068062641.1"/>
</dbReference>
<evidence type="ECO:0000256" key="5">
    <source>
        <dbReference type="ARBA" id="ARBA00023315"/>
    </source>
</evidence>
<evidence type="ECO:0000256" key="6">
    <source>
        <dbReference type="SAM" id="MobiDB-lite"/>
    </source>
</evidence>
<keyword evidence="5 8" id="KW-0012">Acyltransferase</keyword>
<dbReference type="InterPro" id="IPR013120">
    <property type="entry name" value="FAR_NAD-bd"/>
</dbReference>
<dbReference type="PANTHER" id="PTHR12563">
    <property type="entry name" value="GLYCEROL-3-PHOSPHATE ACYLTRANSFERASE"/>
    <property type="match status" value="1"/>
</dbReference>
<dbReference type="SUPFAM" id="SSF69593">
    <property type="entry name" value="Glycerol-3-phosphate (1)-acyltransferase"/>
    <property type="match status" value="1"/>
</dbReference>
<comment type="subcellular location">
    <subcellularLocation>
        <location evidence="1">Endomembrane system</location>
        <topology evidence="1">Peripheral membrane protein</topology>
    </subcellularLocation>
</comment>
<dbReference type="VEuPathDB" id="ToxoDB:CSUI_002440"/>
<dbReference type="OrthoDB" id="429813at2759"/>
<reference evidence="8 9" key="1">
    <citation type="journal article" date="2017" name="Int. J. Parasitol.">
        <title>The genome of the protozoan parasite Cystoisospora suis and a reverse vaccinology approach to identify vaccine candidates.</title>
        <authorList>
            <person name="Palmieri N."/>
            <person name="Shrestha A."/>
            <person name="Ruttkowski B."/>
            <person name="Beck T."/>
            <person name="Vogl C."/>
            <person name="Tomley F."/>
            <person name="Blake D.P."/>
            <person name="Joachim A."/>
        </authorList>
    </citation>
    <scope>NUCLEOTIDE SEQUENCE [LARGE SCALE GENOMIC DNA]</scope>
    <source>
        <strain evidence="8 9">Wien I</strain>
    </source>
</reference>
<keyword evidence="3 8" id="KW-0808">Transferase</keyword>
<evidence type="ECO:0000256" key="1">
    <source>
        <dbReference type="ARBA" id="ARBA00004184"/>
    </source>
</evidence>
<dbReference type="SMART" id="SM00563">
    <property type="entry name" value="PlsC"/>
    <property type="match status" value="1"/>
</dbReference>
<dbReference type="Proteomes" id="UP000221165">
    <property type="component" value="Unassembled WGS sequence"/>
</dbReference>
<dbReference type="InterPro" id="IPR033640">
    <property type="entry name" value="FAR_C"/>
</dbReference>
<dbReference type="Pfam" id="PF19277">
    <property type="entry name" value="GPAT_C"/>
    <property type="match status" value="1"/>
</dbReference>
<dbReference type="InterPro" id="IPR036291">
    <property type="entry name" value="NAD(P)-bd_dom_sf"/>
</dbReference>
<dbReference type="InterPro" id="IPR002123">
    <property type="entry name" value="Plipid/glycerol_acylTrfase"/>
</dbReference>
<evidence type="ECO:0000313" key="9">
    <source>
        <dbReference type="Proteomes" id="UP000221165"/>
    </source>
</evidence>
<dbReference type="CDD" id="cd09071">
    <property type="entry name" value="FAR_C"/>
    <property type="match status" value="1"/>
</dbReference>
<name>A0A2C6L6G5_9APIC</name>
<evidence type="ECO:0000313" key="8">
    <source>
        <dbReference type="EMBL" id="PHJ23709.1"/>
    </source>
</evidence>
<dbReference type="EMBL" id="MIGC01001031">
    <property type="protein sequence ID" value="PHJ23709.1"/>
    <property type="molecule type" value="Genomic_DNA"/>
</dbReference>
<organism evidence="8 9">
    <name type="scientific">Cystoisospora suis</name>
    <dbReference type="NCBI Taxonomy" id="483139"/>
    <lineage>
        <taxon>Eukaryota</taxon>
        <taxon>Sar</taxon>
        <taxon>Alveolata</taxon>
        <taxon>Apicomplexa</taxon>
        <taxon>Conoidasida</taxon>
        <taxon>Coccidia</taxon>
        <taxon>Eucoccidiorida</taxon>
        <taxon>Eimeriorina</taxon>
        <taxon>Sarcocystidae</taxon>
        <taxon>Cystoisospora</taxon>
    </lineage>
</organism>
<dbReference type="GO" id="GO:0012505">
    <property type="term" value="C:endomembrane system"/>
    <property type="evidence" value="ECO:0007669"/>
    <property type="project" value="UniProtKB-SubCell"/>
</dbReference>
<feature type="compositionally biased region" description="Basic and acidic residues" evidence="6">
    <location>
        <begin position="1018"/>
        <end position="1031"/>
    </location>
</feature>
<accession>A0A2C6L6G5</accession>
<dbReference type="Gene3D" id="3.40.50.720">
    <property type="entry name" value="NAD(P)-binding Rossmann-like Domain"/>
    <property type="match status" value="1"/>
</dbReference>
<dbReference type="GO" id="GO:0008654">
    <property type="term" value="P:phospholipid biosynthetic process"/>
    <property type="evidence" value="ECO:0007669"/>
    <property type="project" value="TreeGrafter"/>
</dbReference>
<proteinExistence type="inferred from homology"/>
<dbReference type="GO" id="GO:0006631">
    <property type="term" value="P:fatty acid metabolic process"/>
    <property type="evidence" value="ECO:0007669"/>
    <property type="project" value="TreeGrafter"/>
</dbReference>
<dbReference type="InterPro" id="IPR022284">
    <property type="entry name" value="GPAT/DHAPAT"/>
</dbReference>
<keyword evidence="4" id="KW-0472">Membrane</keyword>
<dbReference type="PANTHER" id="PTHR12563:SF17">
    <property type="entry name" value="DIHYDROXYACETONE PHOSPHATE ACYLTRANSFERASE"/>
    <property type="match status" value="1"/>
</dbReference>
<evidence type="ECO:0000256" key="3">
    <source>
        <dbReference type="ARBA" id="ARBA00022679"/>
    </source>
</evidence>
<gene>
    <name evidence="8" type="ORF">CSUI_002440</name>
</gene>
<feature type="region of interest" description="Disordered" evidence="6">
    <location>
        <begin position="988"/>
        <end position="1062"/>
    </location>
</feature>
<dbReference type="InterPro" id="IPR045520">
    <property type="entry name" value="GPAT/DHAPAT_C"/>
</dbReference>
<protein>
    <submittedName>
        <fullName evidence="8">Acyltransferase domain-containing protein</fullName>
    </submittedName>
</protein>
<dbReference type="Pfam" id="PF01553">
    <property type="entry name" value="Acyltransferase"/>
    <property type="match status" value="1"/>
</dbReference>
<dbReference type="GO" id="GO:0019432">
    <property type="term" value="P:triglyceride biosynthetic process"/>
    <property type="evidence" value="ECO:0007669"/>
    <property type="project" value="TreeGrafter"/>
</dbReference>
<keyword evidence="9" id="KW-1185">Reference proteome</keyword>
<dbReference type="GO" id="GO:0031966">
    <property type="term" value="C:mitochondrial membrane"/>
    <property type="evidence" value="ECO:0007669"/>
    <property type="project" value="TreeGrafter"/>
</dbReference>
<dbReference type="GO" id="GO:0004366">
    <property type="term" value="F:glycerol-3-phosphate O-acyltransferase activity"/>
    <property type="evidence" value="ECO:0007669"/>
    <property type="project" value="TreeGrafter"/>
</dbReference>
<feature type="region of interest" description="Disordered" evidence="6">
    <location>
        <begin position="369"/>
        <end position="395"/>
    </location>
</feature>
<dbReference type="GO" id="GO:0006072">
    <property type="term" value="P:glycerol-3-phosphate metabolic process"/>
    <property type="evidence" value="ECO:0007669"/>
    <property type="project" value="TreeGrafter"/>
</dbReference>